<evidence type="ECO:0000313" key="3">
    <source>
        <dbReference type="Proteomes" id="UP000217334"/>
    </source>
</evidence>
<sequence>MAMRIAICSFWYLVGWAIGALGLYRGYNYFVEQQGINLFYSSDKLLLFHCGVSALAFVIILAVHLKRPQYTAFAFVVGFLLRLIAIIIFCLPLEKRIIPQPLYELLFIILPTFYFIALETIIAIRFVKIRT</sequence>
<keyword evidence="1" id="KW-0812">Transmembrane</keyword>
<evidence type="ECO:0000313" key="2">
    <source>
        <dbReference type="EMBL" id="ATA80778.1"/>
    </source>
</evidence>
<accession>A0A250F9Q5</accession>
<feature type="transmembrane region" description="Helical" evidence="1">
    <location>
        <begin position="7"/>
        <end position="26"/>
    </location>
</feature>
<dbReference type="Proteomes" id="UP000217334">
    <property type="component" value="Chromosome"/>
</dbReference>
<reference evidence="3" key="1">
    <citation type="submission" date="2017-06" db="EMBL/GenBank/DDBJ databases">
        <title>Capnocytophaga spp. assemblies.</title>
        <authorList>
            <person name="Gulvik C.A."/>
        </authorList>
    </citation>
    <scope>NUCLEOTIDE SEQUENCE [LARGE SCALE GENOMIC DNA]</scope>
    <source>
        <strain evidence="3">H4486</strain>
    </source>
</reference>
<protein>
    <submittedName>
        <fullName evidence="2">Uncharacterized protein</fullName>
    </submittedName>
</protein>
<name>A0A250F9Q5_CAPSP</name>
<organism evidence="2 3">
    <name type="scientific">Capnocytophaga sputigena</name>
    <dbReference type="NCBI Taxonomy" id="1019"/>
    <lineage>
        <taxon>Bacteria</taxon>
        <taxon>Pseudomonadati</taxon>
        <taxon>Bacteroidota</taxon>
        <taxon>Flavobacteriia</taxon>
        <taxon>Flavobacteriales</taxon>
        <taxon>Flavobacteriaceae</taxon>
        <taxon>Capnocytophaga</taxon>
    </lineage>
</organism>
<evidence type="ECO:0000256" key="1">
    <source>
        <dbReference type="SAM" id="Phobius"/>
    </source>
</evidence>
<feature type="transmembrane region" description="Helical" evidence="1">
    <location>
        <begin position="105"/>
        <end position="127"/>
    </location>
</feature>
<feature type="transmembrane region" description="Helical" evidence="1">
    <location>
        <begin position="72"/>
        <end position="93"/>
    </location>
</feature>
<dbReference type="AlphaFoldDB" id="A0A250F9Q5"/>
<keyword evidence="1" id="KW-1133">Transmembrane helix</keyword>
<keyword evidence="1" id="KW-0472">Membrane</keyword>
<proteinExistence type="predicted"/>
<feature type="transmembrane region" description="Helical" evidence="1">
    <location>
        <begin position="46"/>
        <end position="65"/>
    </location>
</feature>
<gene>
    <name evidence="2" type="ORF">CGC59_05505</name>
</gene>
<dbReference type="EMBL" id="CP022383">
    <property type="protein sequence ID" value="ATA80778.1"/>
    <property type="molecule type" value="Genomic_DNA"/>
</dbReference>